<accession>A0AAQ4ECQ8</accession>
<organism evidence="1 2">
    <name type="scientific">Amblyomma americanum</name>
    <name type="common">Lone star tick</name>
    <dbReference type="NCBI Taxonomy" id="6943"/>
    <lineage>
        <taxon>Eukaryota</taxon>
        <taxon>Metazoa</taxon>
        <taxon>Ecdysozoa</taxon>
        <taxon>Arthropoda</taxon>
        <taxon>Chelicerata</taxon>
        <taxon>Arachnida</taxon>
        <taxon>Acari</taxon>
        <taxon>Parasitiformes</taxon>
        <taxon>Ixodida</taxon>
        <taxon>Ixodoidea</taxon>
        <taxon>Ixodidae</taxon>
        <taxon>Amblyomminae</taxon>
        <taxon>Amblyomma</taxon>
    </lineage>
</organism>
<gene>
    <name evidence="1" type="ORF">V5799_024377</name>
</gene>
<dbReference type="Proteomes" id="UP001321473">
    <property type="component" value="Unassembled WGS sequence"/>
</dbReference>
<protein>
    <submittedName>
        <fullName evidence="1">Uncharacterized protein</fullName>
    </submittedName>
</protein>
<reference evidence="1 2" key="1">
    <citation type="journal article" date="2023" name="Arcadia Sci">
        <title>De novo assembly of a long-read Amblyomma americanum tick genome.</title>
        <authorList>
            <person name="Chou S."/>
            <person name="Poskanzer K.E."/>
            <person name="Rollins M."/>
            <person name="Thuy-Boun P.S."/>
        </authorList>
    </citation>
    <scope>NUCLEOTIDE SEQUENCE [LARGE SCALE GENOMIC DNA]</scope>
    <source>
        <strain evidence="1">F_SG_1</strain>
        <tissue evidence="1">Salivary glands</tissue>
    </source>
</reference>
<comment type="caution">
    <text evidence="1">The sequence shown here is derived from an EMBL/GenBank/DDBJ whole genome shotgun (WGS) entry which is preliminary data.</text>
</comment>
<dbReference type="EMBL" id="JARKHS020018392">
    <property type="protein sequence ID" value="KAK8772378.1"/>
    <property type="molecule type" value="Genomic_DNA"/>
</dbReference>
<dbReference type="AlphaFoldDB" id="A0AAQ4ECQ8"/>
<evidence type="ECO:0000313" key="1">
    <source>
        <dbReference type="EMBL" id="KAK8772378.1"/>
    </source>
</evidence>
<name>A0AAQ4ECQ8_AMBAM</name>
<keyword evidence="2" id="KW-1185">Reference proteome</keyword>
<sequence>MVALQIDNFLTAVDGVCASAKSSTLGHSGLLVRGSRGQQPRFLPRYKPTARRRAFHLLDTFNHRGTLQLAFLRERRRITIRSSLPVLKVSTSMTCS</sequence>
<evidence type="ECO:0000313" key="2">
    <source>
        <dbReference type="Proteomes" id="UP001321473"/>
    </source>
</evidence>
<proteinExistence type="predicted"/>